<dbReference type="PANTHER" id="PTHR34287:SF2">
    <property type="match status" value="1"/>
</dbReference>
<proteinExistence type="predicted"/>
<sequence>MLPTSISHDYIQPYTSLSSPLPLPLPQPHPTSIFIFISLSLAHTNPLHIMSPSIPTINMSDIQSPTSSFKVQLVSRSVSERLLVKFADVSEFGFDYSQSGLWSPPLHRTVFLSSPGEILTPDEMLQKLESMGRHRRRYTYCLNALLCSPKR</sequence>
<evidence type="ECO:0000313" key="1">
    <source>
        <dbReference type="EMBL" id="CAI9292846.1"/>
    </source>
</evidence>
<keyword evidence="2" id="KW-1185">Reference proteome</keyword>
<dbReference type="PANTHER" id="PTHR34287">
    <property type="entry name" value="OS06G0551500 PROTEIN-RELATED"/>
    <property type="match status" value="1"/>
</dbReference>
<accession>A0AA35ZII6</accession>
<evidence type="ECO:0000313" key="2">
    <source>
        <dbReference type="Proteomes" id="UP001177003"/>
    </source>
</evidence>
<protein>
    <submittedName>
        <fullName evidence="1">Uncharacterized protein</fullName>
    </submittedName>
</protein>
<gene>
    <name evidence="1" type="ORF">LSALG_LOCUS31888</name>
</gene>
<dbReference type="AlphaFoldDB" id="A0AA35ZII6"/>
<dbReference type="EMBL" id="OX465083">
    <property type="protein sequence ID" value="CAI9292846.1"/>
    <property type="molecule type" value="Genomic_DNA"/>
</dbReference>
<reference evidence="1" key="1">
    <citation type="submission" date="2023-04" db="EMBL/GenBank/DDBJ databases">
        <authorList>
            <person name="Vijverberg K."/>
            <person name="Xiong W."/>
            <person name="Schranz E."/>
        </authorList>
    </citation>
    <scope>NUCLEOTIDE SEQUENCE</scope>
</reference>
<name>A0AA35ZII6_LACSI</name>
<dbReference type="Proteomes" id="UP001177003">
    <property type="component" value="Chromosome 7"/>
</dbReference>
<organism evidence="1 2">
    <name type="scientific">Lactuca saligna</name>
    <name type="common">Willowleaf lettuce</name>
    <dbReference type="NCBI Taxonomy" id="75948"/>
    <lineage>
        <taxon>Eukaryota</taxon>
        <taxon>Viridiplantae</taxon>
        <taxon>Streptophyta</taxon>
        <taxon>Embryophyta</taxon>
        <taxon>Tracheophyta</taxon>
        <taxon>Spermatophyta</taxon>
        <taxon>Magnoliopsida</taxon>
        <taxon>eudicotyledons</taxon>
        <taxon>Gunneridae</taxon>
        <taxon>Pentapetalae</taxon>
        <taxon>asterids</taxon>
        <taxon>campanulids</taxon>
        <taxon>Asterales</taxon>
        <taxon>Asteraceae</taxon>
        <taxon>Cichorioideae</taxon>
        <taxon>Cichorieae</taxon>
        <taxon>Lactucinae</taxon>
        <taxon>Lactuca</taxon>
    </lineage>
</organism>